<sequence>GHINHSLMKEFRARSGQGNDNGSSAKAGLPKKVIEQAFGSLDALKKFDATTAGIQGWGWLGLNLSIRHLYITKTVNQDPLL</sequence>
<evidence type="ECO:0000256" key="3">
    <source>
        <dbReference type="ARBA" id="ARBA00022723"/>
    </source>
</evidence>
<dbReference type="PANTHER" id="PTHR11404">
    <property type="entry name" value="SUPEROXIDE DISMUTASE 2"/>
    <property type="match status" value="1"/>
</dbReference>
<dbReference type="Proteomes" id="UP001195769">
    <property type="component" value="Unassembled WGS sequence"/>
</dbReference>
<keyword evidence="8" id="KW-1185">Reference proteome</keyword>
<dbReference type="EC" id="1.15.1.1" evidence="2"/>
<evidence type="ECO:0000256" key="5">
    <source>
        <dbReference type="SAM" id="MobiDB-lite"/>
    </source>
</evidence>
<dbReference type="GO" id="GO:0030145">
    <property type="term" value="F:manganese ion binding"/>
    <property type="evidence" value="ECO:0007669"/>
    <property type="project" value="TreeGrafter"/>
</dbReference>
<comment type="caution">
    <text evidence="7">The sequence shown here is derived from an EMBL/GenBank/DDBJ whole genome shotgun (WGS) entry which is preliminary data.</text>
</comment>
<gene>
    <name evidence="7" type="ORF">F5891DRAFT_912052</name>
</gene>
<proteinExistence type="inferred from homology"/>
<feature type="domain" description="Manganese/iron superoxide dismutase C-terminal" evidence="6">
    <location>
        <begin position="31"/>
        <end position="79"/>
    </location>
</feature>
<dbReference type="GO" id="GO:0004784">
    <property type="term" value="F:superoxide dismutase activity"/>
    <property type="evidence" value="ECO:0007669"/>
    <property type="project" value="UniProtKB-EC"/>
</dbReference>
<feature type="non-terminal residue" evidence="7">
    <location>
        <position position="81"/>
    </location>
</feature>
<dbReference type="GO" id="GO:0005739">
    <property type="term" value="C:mitochondrion"/>
    <property type="evidence" value="ECO:0007669"/>
    <property type="project" value="TreeGrafter"/>
</dbReference>
<organism evidence="7 8">
    <name type="scientific">Suillus fuscotomentosus</name>
    <dbReference type="NCBI Taxonomy" id="1912939"/>
    <lineage>
        <taxon>Eukaryota</taxon>
        <taxon>Fungi</taxon>
        <taxon>Dikarya</taxon>
        <taxon>Basidiomycota</taxon>
        <taxon>Agaricomycotina</taxon>
        <taxon>Agaricomycetes</taxon>
        <taxon>Agaricomycetidae</taxon>
        <taxon>Boletales</taxon>
        <taxon>Suillineae</taxon>
        <taxon>Suillaceae</taxon>
        <taxon>Suillus</taxon>
    </lineage>
</organism>
<dbReference type="SUPFAM" id="SSF54719">
    <property type="entry name" value="Fe,Mn superoxide dismutase (SOD), C-terminal domain"/>
    <property type="match status" value="1"/>
</dbReference>
<dbReference type="GeneID" id="64667940"/>
<keyword evidence="4" id="KW-0560">Oxidoreductase</keyword>
<evidence type="ECO:0000256" key="4">
    <source>
        <dbReference type="ARBA" id="ARBA00023002"/>
    </source>
</evidence>
<protein>
    <recommendedName>
        <fullName evidence="2">superoxide dismutase</fullName>
        <ecNumber evidence="2">1.15.1.1</ecNumber>
    </recommendedName>
</protein>
<dbReference type="Gene3D" id="3.55.40.20">
    <property type="entry name" value="Iron/manganese superoxide dismutase, C-terminal domain"/>
    <property type="match status" value="1"/>
</dbReference>
<keyword evidence="3" id="KW-0479">Metal-binding</keyword>
<evidence type="ECO:0000259" key="6">
    <source>
        <dbReference type="Pfam" id="PF02777"/>
    </source>
</evidence>
<evidence type="ECO:0000256" key="2">
    <source>
        <dbReference type="ARBA" id="ARBA00012682"/>
    </source>
</evidence>
<evidence type="ECO:0000313" key="7">
    <source>
        <dbReference type="EMBL" id="KAG1886843.1"/>
    </source>
</evidence>
<accession>A0AAD4DQS0</accession>
<comment type="similarity">
    <text evidence="1">Belongs to the iron/manganese superoxide dismutase family.</text>
</comment>
<dbReference type="InterPro" id="IPR036314">
    <property type="entry name" value="SOD_C_sf"/>
</dbReference>
<dbReference type="EMBL" id="JABBWK010000245">
    <property type="protein sequence ID" value="KAG1886843.1"/>
    <property type="molecule type" value="Genomic_DNA"/>
</dbReference>
<dbReference type="InterPro" id="IPR019832">
    <property type="entry name" value="Mn/Fe_SOD_C"/>
</dbReference>
<dbReference type="AlphaFoldDB" id="A0AAD4DQS0"/>
<evidence type="ECO:0000256" key="1">
    <source>
        <dbReference type="ARBA" id="ARBA00008714"/>
    </source>
</evidence>
<reference evidence="7" key="1">
    <citation type="journal article" date="2020" name="New Phytol.">
        <title>Comparative genomics reveals dynamic genome evolution in host specialist ectomycorrhizal fungi.</title>
        <authorList>
            <person name="Lofgren L.A."/>
            <person name="Nguyen N.H."/>
            <person name="Vilgalys R."/>
            <person name="Ruytinx J."/>
            <person name="Liao H.L."/>
            <person name="Branco S."/>
            <person name="Kuo A."/>
            <person name="LaButti K."/>
            <person name="Lipzen A."/>
            <person name="Andreopoulos W."/>
            <person name="Pangilinan J."/>
            <person name="Riley R."/>
            <person name="Hundley H."/>
            <person name="Na H."/>
            <person name="Barry K."/>
            <person name="Grigoriev I.V."/>
            <person name="Stajich J.E."/>
            <person name="Kennedy P.G."/>
        </authorList>
    </citation>
    <scope>NUCLEOTIDE SEQUENCE</scope>
    <source>
        <strain evidence="7">FC203</strain>
    </source>
</reference>
<feature type="region of interest" description="Disordered" evidence="5">
    <location>
        <begin position="1"/>
        <end position="27"/>
    </location>
</feature>
<feature type="non-terminal residue" evidence="7">
    <location>
        <position position="1"/>
    </location>
</feature>
<dbReference type="Pfam" id="PF02777">
    <property type="entry name" value="Sod_Fe_C"/>
    <property type="match status" value="1"/>
</dbReference>
<dbReference type="RefSeq" id="XP_041216684.1">
    <property type="nucleotide sequence ID" value="XM_041373642.1"/>
</dbReference>
<dbReference type="InterPro" id="IPR050265">
    <property type="entry name" value="Fe/Mn_Superoxide_Dismutase"/>
</dbReference>
<name>A0AAD4DQS0_9AGAM</name>
<evidence type="ECO:0000313" key="8">
    <source>
        <dbReference type="Proteomes" id="UP001195769"/>
    </source>
</evidence>
<dbReference type="PANTHER" id="PTHR11404:SF6">
    <property type="entry name" value="SUPEROXIDE DISMUTASE [MN], MITOCHONDRIAL"/>
    <property type="match status" value="1"/>
</dbReference>